<evidence type="ECO:0000256" key="1">
    <source>
        <dbReference type="SAM" id="MobiDB-lite"/>
    </source>
</evidence>
<name>A0A7H1Q3G2_9ACTN</name>
<keyword evidence="2" id="KW-0812">Transmembrane</keyword>
<dbReference type="AlphaFoldDB" id="A0A7H1Q3G2"/>
<accession>A0A7H1Q3G2</accession>
<reference evidence="3 4" key="1">
    <citation type="submission" date="2020-04" db="EMBL/GenBank/DDBJ databases">
        <title>Characterization and engineering of Streptomyces griseofuscus DSM40191 as a potential heterologous host for expression of BGCs.</title>
        <authorList>
            <person name="Gren T."/>
            <person name="Whitford C.M."/>
            <person name="Mohite O.S."/>
            <person name="Joergensen T.S."/>
            <person name="Nielsen J.B."/>
            <person name="Lee S.Y."/>
            <person name="Weber T."/>
        </authorList>
    </citation>
    <scope>NUCLEOTIDE SEQUENCE [LARGE SCALE GENOMIC DNA]</scope>
    <source>
        <strain evidence="3 4">DSM 40191</strain>
    </source>
</reference>
<evidence type="ECO:0000256" key="2">
    <source>
        <dbReference type="SAM" id="Phobius"/>
    </source>
</evidence>
<protein>
    <submittedName>
        <fullName evidence="3">Uncharacterized protein</fullName>
    </submittedName>
</protein>
<organism evidence="3 4">
    <name type="scientific">Streptomyces griseofuscus</name>
    <dbReference type="NCBI Taxonomy" id="146922"/>
    <lineage>
        <taxon>Bacteria</taxon>
        <taxon>Bacillati</taxon>
        <taxon>Actinomycetota</taxon>
        <taxon>Actinomycetes</taxon>
        <taxon>Kitasatosporales</taxon>
        <taxon>Streptomycetaceae</taxon>
        <taxon>Streptomyces</taxon>
    </lineage>
</organism>
<sequence>MRDELILGLMAACFLLLVVSIVVGRARTDRSAHGARVPHPRRGGDLS</sequence>
<dbReference type="EMBL" id="CP051006">
    <property type="protein sequence ID" value="QNT94842.1"/>
    <property type="molecule type" value="Genomic_DNA"/>
</dbReference>
<keyword evidence="2" id="KW-0472">Membrane</keyword>
<evidence type="ECO:0000313" key="3">
    <source>
        <dbReference type="EMBL" id="QNT94842.1"/>
    </source>
</evidence>
<feature type="region of interest" description="Disordered" evidence="1">
    <location>
        <begin position="28"/>
        <end position="47"/>
    </location>
</feature>
<feature type="transmembrane region" description="Helical" evidence="2">
    <location>
        <begin position="6"/>
        <end position="26"/>
    </location>
</feature>
<dbReference type="GeneID" id="91464121"/>
<dbReference type="Proteomes" id="UP000516422">
    <property type="component" value="Chromosome"/>
</dbReference>
<dbReference type="RefSeq" id="WP_157854388.1">
    <property type="nucleotide sequence ID" value="NZ_CP051006.1"/>
</dbReference>
<keyword evidence="2" id="KW-1133">Transmembrane helix</keyword>
<evidence type="ECO:0000313" key="4">
    <source>
        <dbReference type="Proteomes" id="UP000516422"/>
    </source>
</evidence>
<gene>
    <name evidence="3" type="ORF">HEP81_04569</name>
</gene>
<proteinExistence type="predicted"/>
<dbReference type="KEGG" id="sgf:HEP81_04569"/>